<proteinExistence type="predicted"/>
<accession>A0A480AZM6</accession>
<evidence type="ECO:0000313" key="2">
    <source>
        <dbReference type="Proteomes" id="UP000301751"/>
    </source>
</evidence>
<comment type="caution">
    <text evidence="1">The sequence shown here is derived from an EMBL/GenBank/DDBJ whole genome shotgun (WGS) entry which is preliminary data.</text>
</comment>
<name>A0A480AZM6_9BURK</name>
<reference evidence="2" key="1">
    <citation type="submission" date="2019-03" db="EMBL/GenBank/DDBJ databases">
        <title>Aquabacterium pictum sp.nov., the first bacteriochlorophyll a-containing freshwater bacterium in the genus Aquabacterium of the class Betaproteobacteria.</title>
        <authorList>
            <person name="Hirose S."/>
            <person name="Tank M."/>
            <person name="Hara E."/>
            <person name="Tamaki H."/>
            <person name="Takaichi S."/>
            <person name="Haruta S."/>
            <person name="Hanada S."/>
        </authorList>
    </citation>
    <scope>NUCLEOTIDE SEQUENCE [LARGE SCALE GENOMIC DNA]</scope>
    <source>
        <strain evidence="2">W35</strain>
    </source>
</reference>
<dbReference type="RefSeq" id="WP_137735247.1">
    <property type="nucleotide sequence ID" value="NZ_BJCL01000017.1"/>
</dbReference>
<dbReference type="AlphaFoldDB" id="A0A480AZM6"/>
<dbReference type="Proteomes" id="UP000301751">
    <property type="component" value="Unassembled WGS sequence"/>
</dbReference>
<dbReference type="OrthoDB" id="9958734at2"/>
<gene>
    <name evidence="1" type="ORF">AQPW35_46280</name>
</gene>
<protein>
    <submittedName>
        <fullName evidence="1">Uncharacterized protein</fullName>
    </submittedName>
</protein>
<keyword evidence="2" id="KW-1185">Reference proteome</keyword>
<sequence>MKIGEFRAAVDSLNWNRRDLSGATRQEFVAMDVRTRLERHIVIVSGLLPLVHVRFADDLAHATSAIESAQATIVRWEGYRAQA</sequence>
<dbReference type="EMBL" id="BJCL01000017">
    <property type="protein sequence ID" value="GCL65547.1"/>
    <property type="molecule type" value="Genomic_DNA"/>
</dbReference>
<evidence type="ECO:0000313" key="1">
    <source>
        <dbReference type="EMBL" id="GCL65547.1"/>
    </source>
</evidence>
<organism evidence="1 2">
    <name type="scientific">Pseudaquabacterium pictum</name>
    <dbReference type="NCBI Taxonomy" id="2315236"/>
    <lineage>
        <taxon>Bacteria</taxon>
        <taxon>Pseudomonadati</taxon>
        <taxon>Pseudomonadota</taxon>
        <taxon>Betaproteobacteria</taxon>
        <taxon>Burkholderiales</taxon>
        <taxon>Sphaerotilaceae</taxon>
        <taxon>Pseudaquabacterium</taxon>
    </lineage>
</organism>